<feature type="transmembrane region" description="Helical" evidence="1">
    <location>
        <begin position="482"/>
        <end position="499"/>
    </location>
</feature>
<evidence type="ECO:0000313" key="2">
    <source>
        <dbReference type="EMBL" id="TDP58051.1"/>
    </source>
</evidence>
<feature type="transmembrane region" description="Helical" evidence="1">
    <location>
        <begin position="265"/>
        <end position="281"/>
    </location>
</feature>
<feature type="transmembrane region" description="Helical" evidence="1">
    <location>
        <begin position="450"/>
        <end position="470"/>
    </location>
</feature>
<gene>
    <name evidence="2" type="ORF">BC748_2566</name>
</gene>
<feature type="transmembrane region" description="Helical" evidence="1">
    <location>
        <begin position="338"/>
        <end position="360"/>
    </location>
</feature>
<accession>A0A4R6Q760</accession>
<keyword evidence="1" id="KW-0812">Transmembrane</keyword>
<evidence type="ECO:0000256" key="1">
    <source>
        <dbReference type="SAM" id="Phobius"/>
    </source>
</evidence>
<keyword evidence="3" id="KW-1185">Reference proteome</keyword>
<keyword evidence="1" id="KW-0472">Membrane</keyword>
<dbReference type="OrthoDB" id="1522258at2"/>
<comment type="caution">
    <text evidence="2">The sequence shown here is derived from an EMBL/GenBank/DDBJ whole genome shotgun (WGS) entry which is preliminary data.</text>
</comment>
<dbReference type="EMBL" id="SNXR01000016">
    <property type="protein sequence ID" value="TDP58051.1"/>
    <property type="molecule type" value="Genomic_DNA"/>
</dbReference>
<feature type="transmembrane region" description="Helical" evidence="1">
    <location>
        <begin position="236"/>
        <end position="259"/>
    </location>
</feature>
<sequence length="658" mass="77148">MIYSTTIALGFVRLCLLVLVLFYLNRKFVNYHKPENIFDFIANQWFKYGSLLTILLFILVQLGIYNLFNVIIIFVVFIFIDYVGIRLIGKSLAFGSNKIKQKTFELIKNVELEKKWSYYINTRTSSKTKKKRLWILLLLVTLGFITFFSRYYFTKYDVYALSNLWMLELQTVIDFDGQRWFYNGVTPVGELALINFYSKISSISPEIALESMGIIESVLIGILIFWSVSKITASKLIAPIVACLFFALCYVLSPINISYILQHKPMFLALSIAIPGMVFYLNPKLLKFNKRNYFLNFIFAFIAIGLIDIFTLLIMVLPFLVIGFLFSKRQYNGYNFIVLKAFLIATVLLSVIYGMSCYFLEYDFEMFLNSSLIAASSYTYFPHLILPYNVLMLYYILISIGLLLFLLILTYGFKENWHEAFSFLILFIFLILLSNVNNEWIDTEMVKQAIAIYIPIFIGILVAVLLRITYPIYKKATVVKPYFAVVLIFGLVYSAIYFQEPEFKKIKQSDTTARLILNAYENISSEYFPYSYAVVNAYSAHAISTNQHFFINYEDFLEDYLQKDHLYYKNIKNKKFFRENPDYVLPKCVIVFVYKKKPQSLTSIDEGFEFKSELERQLQTLRNRGRKIEIIYKNEAFDVYEIINKPKESRLNDLIYKI</sequence>
<keyword evidence="1" id="KW-1133">Transmembrane helix</keyword>
<protein>
    <submittedName>
        <fullName evidence="2">Uncharacterized protein</fullName>
    </submittedName>
</protein>
<feature type="transmembrane region" description="Helical" evidence="1">
    <location>
        <begin position="293"/>
        <end position="326"/>
    </location>
</feature>
<dbReference type="AlphaFoldDB" id="A0A4R6Q760"/>
<feature type="transmembrane region" description="Helical" evidence="1">
    <location>
        <begin position="367"/>
        <end position="386"/>
    </location>
</feature>
<feature type="transmembrane region" description="Helical" evidence="1">
    <location>
        <begin position="207"/>
        <end position="229"/>
    </location>
</feature>
<feature type="transmembrane region" description="Helical" evidence="1">
    <location>
        <begin position="6"/>
        <end position="24"/>
    </location>
</feature>
<feature type="transmembrane region" description="Helical" evidence="1">
    <location>
        <begin position="133"/>
        <end position="153"/>
    </location>
</feature>
<feature type="transmembrane region" description="Helical" evidence="1">
    <location>
        <begin position="420"/>
        <end position="438"/>
    </location>
</feature>
<feature type="transmembrane region" description="Helical" evidence="1">
    <location>
        <begin position="45"/>
        <end position="64"/>
    </location>
</feature>
<organism evidence="2 3">
    <name type="scientific">Flavobacterium dankookense</name>
    <dbReference type="NCBI Taxonomy" id="706186"/>
    <lineage>
        <taxon>Bacteria</taxon>
        <taxon>Pseudomonadati</taxon>
        <taxon>Bacteroidota</taxon>
        <taxon>Flavobacteriia</taxon>
        <taxon>Flavobacteriales</taxon>
        <taxon>Flavobacteriaceae</taxon>
        <taxon>Flavobacterium</taxon>
    </lineage>
</organism>
<feature type="transmembrane region" description="Helical" evidence="1">
    <location>
        <begin position="70"/>
        <end position="89"/>
    </location>
</feature>
<dbReference type="Proteomes" id="UP000295260">
    <property type="component" value="Unassembled WGS sequence"/>
</dbReference>
<name>A0A4R6Q760_9FLAO</name>
<feature type="transmembrane region" description="Helical" evidence="1">
    <location>
        <begin position="392"/>
        <end position="413"/>
    </location>
</feature>
<proteinExistence type="predicted"/>
<evidence type="ECO:0000313" key="3">
    <source>
        <dbReference type="Proteomes" id="UP000295260"/>
    </source>
</evidence>
<reference evidence="2 3" key="1">
    <citation type="submission" date="2019-03" db="EMBL/GenBank/DDBJ databases">
        <title>Genomic Encyclopedia of Archaeal and Bacterial Type Strains, Phase II (KMG-II): from individual species to whole genera.</title>
        <authorList>
            <person name="Goeker M."/>
        </authorList>
    </citation>
    <scope>NUCLEOTIDE SEQUENCE [LARGE SCALE GENOMIC DNA]</scope>
    <source>
        <strain evidence="2 3">DSM 25687</strain>
    </source>
</reference>
<dbReference type="RefSeq" id="WP_133533781.1">
    <property type="nucleotide sequence ID" value="NZ_SNXR01000016.1"/>
</dbReference>